<sequence>MTSHDDHDPRDRKERRRRDSDTHRKYRERRRHREHGPASASEGSGSRSKPQLSMNALAQLNEMNTRGHIPEPSQARKSERKRRKHRPRQGEYEVVDTEYESPRRERTRAYETRYSDREHDSPRRTKRRQNEYSGSEREPESPRRPRRTRAYAQPDYDDDYDEYDNLERERRRHGRKKKRVVSGAIAEEGRSTPEIRGGFRSNHSSWNSIGHEKSTDITPPRWNRKKKKC</sequence>
<feature type="compositionally biased region" description="Acidic residues" evidence="1">
    <location>
        <begin position="155"/>
        <end position="164"/>
    </location>
</feature>
<gene>
    <name evidence="2" type="ORF">RRF57_001846</name>
</gene>
<reference evidence="2 3" key="1">
    <citation type="submission" date="2023-10" db="EMBL/GenBank/DDBJ databases">
        <title>Draft genome sequence of Xylaria bambusicola isolate GMP-LS, the root and basal stem rot pathogen of sugarcane in Indonesia.</title>
        <authorList>
            <person name="Selvaraj P."/>
            <person name="Muralishankar V."/>
            <person name="Muruganantham S."/>
            <person name="Sp S."/>
            <person name="Haryani S."/>
            <person name="Lau K.J.X."/>
            <person name="Naqvi N.I."/>
        </authorList>
    </citation>
    <scope>NUCLEOTIDE SEQUENCE [LARGE SCALE GENOMIC DNA]</scope>
    <source>
        <strain evidence="2">GMP-LS</strain>
    </source>
</reference>
<evidence type="ECO:0000313" key="2">
    <source>
        <dbReference type="EMBL" id="KAK5626131.1"/>
    </source>
</evidence>
<protein>
    <submittedName>
        <fullName evidence="2">Uncharacterized protein</fullName>
    </submittedName>
</protein>
<organism evidence="2 3">
    <name type="scientific">Xylaria bambusicola</name>
    <dbReference type="NCBI Taxonomy" id="326684"/>
    <lineage>
        <taxon>Eukaryota</taxon>
        <taxon>Fungi</taxon>
        <taxon>Dikarya</taxon>
        <taxon>Ascomycota</taxon>
        <taxon>Pezizomycotina</taxon>
        <taxon>Sordariomycetes</taxon>
        <taxon>Xylariomycetidae</taxon>
        <taxon>Xylariales</taxon>
        <taxon>Xylariaceae</taxon>
        <taxon>Xylaria</taxon>
    </lineage>
</organism>
<proteinExistence type="predicted"/>
<accession>A0AAN7UHU0</accession>
<evidence type="ECO:0000313" key="3">
    <source>
        <dbReference type="Proteomes" id="UP001305414"/>
    </source>
</evidence>
<keyword evidence="3" id="KW-1185">Reference proteome</keyword>
<dbReference type="EMBL" id="JAWHQM010000003">
    <property type="protein sequence ID" value="KAK5626131.1"/>
    <property type="molecule type" value="Genomic_DNA"/>
</dbReference>
<dbReference type="Proteomes" id="UP001305414">
    <property type="component" value="Unassembled WGS sequence"/>
</dbReference>
<dbReference type="AlphaFoldDB" id="A0AAN7UHU0"/>
<evidence type="ECO:0000256" key="1">
    <source>
        <dbReference type="SAM" id="MobiDB-lite"/>
    </source>
</evidence>
<feature type="compositionally biased region" description="Basic and acidic residues" evidence="1">
    <location>
        <begin position="100"/>
        <end position="143"/>
    </location>
</feature>
<feature type="compositionally biased region" description="Polar residues" evidence="1">
    <location>
        <begin position="41"/>
        <end position="64"/>
    </location>
</feature>
<name>A0AAN7UHU0_9PEZI</name>
<feature type="compositionally biased region" description="Basic residues" evidence="1">
    <location>
        <begin position="170"/>
        <end position="180"/>
    </location>
</feature>
<feature type="compositionally biased region" description="Basic and acidic residues" evidence="1">
    <location>
        <begin position="1"/>
        <end position="23"/>
    </location>
</feature>
<feature type="compositionally biased region" description="Basic residues" evidence="1">
    <location>
        <begin position="24"/>
        <end position="34"/>
    </location>
</feature>
<feature type="region of interest" description="Disordered" evidence="1">
    <location>
        <begin position="1"/>
        <end position="229"/>
    </location>
</feature>
<feature type="compositionally biased region" description="Basic residues" evidence="1">
    <location>
        <begin position="78"/>
        <end position="87"/>
    </location>
</feature>
<comment type="caution">
    <text evidence="2">The sequence shown here is derived from an EMBL/GenBank/DDBJ whole genome shotgun (WGS) entry which is preliminary data.</text>
</comment>